<evidence type="ECO:0000313" key="5">
    <source>
        <dbReference type="Proteomes" id="UP000266841"/>
    </source>
</evidence>
<protein>
    <submittedName>
        <fullName evidence="4">Uncharacterized protein</fullName>
    </submittedName>
</protein>
<dbReference type="PANTHER" id="PTHR24106">
    <property type="entry name" value="NACHT, LRR AND CARD DOMAINS-CONTAINING"/>
    <property type="match status" value="1"/>
</dbReference>
<dbReference type="InterPro" id="IPR001611">
    <property type="entry name" value="Leu-rich_rpt"/>
</dbReference>
<evidence type="ECO:0000256" key="2">
    <source>
        <dbReference type="ARBA" id="ARBA00022737"/>
    </source>
</evidence>
<proteinExistence type="predicted"/>
<accession>K0SZQ7</accession>
<evidence type="ECO:0000256" key="3">
    <source>
        <dbReference type="SAM" id="SignalP"/>
    </source>
</evidence>
<dbReference type="InterPro" id="IPR051261">
    <property type="entry name" value="NLR"/>
</dbReference>
<sequence length="249" mass="26851">MATILMMTSWQGAIPSLTACTAMQELNLSCLGLSTRSCTVLSAAIFPQMASLDFLTLVGNFIGDGCVEILVRGLVGCKHLHTLRLESNRITDNGLDMLIRGLPDSFSRLELSGNQITLAQQLPLLRFEKLGLSRNPLSPGAPQVVAASLVNPGCRLKSLELTYTNIGDEGAAILAESLRSNRKVVEMQLAYCNVTNITETGWNEFLSTLCDTSSIDATHGSNHTLQALGYADIPQGVEALLRLNQSQDK</sequence>
<comment type="caution">
    <text evidence="4">The sequence shown here is derived from an EMBL/GenBank/DDBJ whole genome shotgun (WGS) entry which is preliminary data.</text>
</comment>
<evidence type="ECO:0000256" key="1">
    <source>
        <dbReference type="ARBA" id="ARBA00022614"/>
    </source>
</evidence>
<reference evidence="4 5" key="1">
    <citation type="journal article" date="2012" name="Genome Biol.">
        <title>Genome and low-iron response of an oceanic diatom adapted to chronic iron limitation.</title>
        <authorList>
            <person name="Lommer M."/>
            <person name="Specht M."/>
            <person name="Roy A.S."/>
            <person name="Kraemer L."/>
            <person name="Andreson R."/>
            <person name="Gutowska M.A."/>
            <person name="Wolf J."/>
            <person name="Bergner S.V."/>
            <person name="Schilhabel M.B."/>
            <person name="Klostermeier U.C."/>
            <person name="Beiko R.G."/>
            <person name="Rosenstiel P."/>
            <person name="Hippler M."/>
            <person name="Laroche J."/>
        </authorList>
    </citation>
    <scope>NUCLEOTIDE SEQUENCE [LARGE SCALE GENOMIC DNA]</scope>
    <source>
        <strain evidence="4 5">CCMP1005</strain>
    </source>
</reference>
<organism evidence="4 5">
    <name type="scientific">Thalassiosira oceanica</name>
    <name type="common">Marine diatom</name>
    <dbReference type="NCBI Taxonomy" id="159749"/>
    <lineage>
        <taxon>Eukaryota</taxon>
        <taxon>Sar</taxon>
        <taxon>Stramenopiles</taxon>
        <taxon>Ochrophyta</taxon>
        <taxon>Bacillariophyta</taxon>
        <taxon>Coscinodiscophyceae</taxon>
        <taxon>Thalassiosirophycidae</taxon>
        <taxon>Thalassiosirales</taxon>
        <taxon>Thalassiosiraceae</taxon>
        <taxon>Thalassiosira</taxon>
    </lineage>
</organism>
<keyword evidence="1" id="KW-0433">Leucine-rich repeat</keyword>
<keyword evidence="2" id="KW-0677">Repeat</keyword>
<dbReference type="SUPFAM" id="SSF52047">
    <property type="entry name" value="RNI-like"/>
    <property type="match status" value="1"/>
</dbReference>
<dbReference type="AlphaFoldDB" id="K0SZQ7"/>
<dbReference type="Gene3D" id="3.80.10.10">
    <property type="entry name" value="Ribonuclease Inhibitor"/>
    <property type="match status" value="2"/>
</dbReference>
<feature type="signal peptide" evidence="3">
    <location>
        <begin position="1"/>
        <end position="15"/>
    </location>
</feature>
<name>K0SZQ7_THAOC</name>
<dbReference type="Proteomes" id="UP000266841">
    <property type="component" value="Unassembled WGS sequence"/>
</dbReference>
<dbReference type="EMBL" id="AGNL01014832">
    <property type="protein sequence ID" value="EJK66526.1"/>
    <property type="molecule type" value="Genomic_DNA"/>
</dbReference>
<dbReference type="OrthoDB" id="120976at2759"/>
<dbReference type="Pfam" id="PF13516">
    <property type="entry name" value="LRR_6"/>
    <property type="match status" value="2"/>
</dbReference>
<dbReference type="SMART" id="SM00368">
    <property type="entry name" value="LRR_RI"/>
    <property type="match status" value="3"/>
</dbReference>
<feature type="chain" id="PRO_5012610165" evidence="3">
    <location>
        <begin position="16"/>
        <end position="249"/>
    </location>
</feature>
<evidence type="ECO:0000313" key="4">
    <source>
        <dbReference type="EMBL" id="EJK66526.1"/>
    </source>
</evidence>
<gene>
    <name evidence="4" type="ORF">THAOC_12552</name>
</gene>
<keyword evidence="3" id="KW-0732">Signal</keyword>
<keyword evidence="5" id="KW-1185">Reference proteome</keyword>
<dbReference type="InterPro" id="IPR032675">
    <property type="entry name" value="LRR_dom_sf"/>
</dbReference>